<dbReference type="EMBL" id="BKCJ011105367">
    <property type="protein sequence ID" value="GFC86474.1"/>
    <property type="molecule type" value="Genomic_DNA"/>
</dbReference>
<gene>
    <name evidence="1" type="ORF">Tci_858444</name>
</gene>
<dbReference type="AlphaFoldDB" id="A0A699RUW2"/>
<feature type="non-terminal residue" evidence="1">
    <location>
        <position position="1"/>
    </location>
</feature>
<comment type="caution">
    <text evidence="1">The sequence shown here is derived from an EMBL/GenBank/DDBJ whole genome shotgun (WGS) entry which is preliminary data.</text>
</comment>
<sequence>NSVVKERQVLDVSQTAHDVPKEEPLVARLKQCFFPAVILACVNLARLPVLNVQFAGPRLQIEFLLSHLDICSLPPS</sequence>
<protein>
    <submittedName>
        <fullName evidence="1">Kinesin-like protein KIN-7D, mitochondrial</fullName>
    </submittedName>
</protein>
<reference evidence="1" key="1">
    <citation type="journal article" date="2019" name="Sci. Rep.">
        <title>Draft genome of Tanacetum cinerariifolium, the natural source of mosquito coil.</title>
        <authorList>
            <person name="Yamashiro T."/>
            <person name="Shiraishi A."/>
            <person name="Satake H."/>
            <person name="Nakayama K."/>
        </authorList>
    </citation>
    <scope>NUCLEOTIDE SEQUENCE</scope>
</reference>
<proteinExistence type="predicted"/>
<name>A0A699RUW2_TANCI</name>
<organism evidence="1">
    <name type="scientific">Tanacetum cinerariifolium</name>
    <name type="common">Dalmatian daisy</name>
    <name type="synonym">Chrysanthemum cinerariifolium</name>
    <dbReference type="NCBI Taxonomy" id="118510"/>
    <lineage>
        <taxon>Eukaryota</taxon>
        <taxon>Viridiplantae</taxon>
        <taxon>Streptophyta</taxon>
        <taxon>Embryophyta</taxon>
        <taxon>Tracheophyta</taxon>
        <taxon>Spermatophyta</taxon>
        <taxon>Magnoliopsida</taxon>
        <taxon>eudicotyledons</taxon>
        <taxon>Gunneridae</taxon>
        <taxon>Pentapetalae</taxon>
        <taxon>asterids</taxon>
        <taxon>campanulids</taxon>
        <taxon>Asterales</taxon>
        <taxon>Asteraceae</taxon>
        <taxon>Asteroideae</taxon>
        <taxon>Anthemideae</taxon>
        <taxon>Anthemidinae</taxon>
        <taxon>Tanacetum</taxon>
    </lineage>
</organism>
<evidence type="ECO:0000313" key="1">
    <source>
        <dbReference type="EMBL" id="GFC86474.1"/>
    </source>
</evidence>
<accession>A0A699RUW2</accession>